<evidence type="ECO:0000313" key="2">
    <source>
        <dbReference type="Proteomes" id="UP000012073"/>
    </source>
</evidence>
<proteinExistence type="predicted"/>
<name>R7QAS7_CHOCR</name>
<gene>
    <name evidence="1" type="ORF">CHC_T00004070001</name>
</gene>
<dbReference type="Proteomes" id="UP000012073">
    <property type="component" value="Unassembled WGS sequence"/>
</dbReference>
<evidence type="ECO:0000313" key="1">
    <source>
        <dbReference type="EMBL" id="CDF35617.1"/>
    </source>
</evidence>
<dbReference type="KEGG" id="ccp:CHC_T00004070001"/>
<accession>R7QAS7</accession>
<dbReference type="Gramene" id="CDF35617">
    <property type="protein sequence ID" value="CDF35617"/>
    <property type="gene ID" value="CHC_T00004070001"/>
</dbReference>
<dbReference type="GeneID" id="17323153"/>
<reference evidence="2" key="1">
    <citation type="journal article" date="2013" name="Proc. Natl. Acad. Sci. U.S.A.">
        <title>Genome structure and metabolic features in the red seaweed Chondrus crispus shed light on evolution of the Archaeplastida.</title>
        <authorList>
            <person name="Collen J."/>
            <person name="Porcel B."/>
            <person name="Carre W."/>
            <person name="Ball S.G."/>
            <person name="Chaparro C."/>
            <person name="Tonon T."/>
            <person name="Barbeyron T."/>
            <person name="Michel G."/>
            <person name="Noel B."/>
            <person name="Valentin K."/>
            <person name="Elias M."/>
            <person name="Artiguenave F."/>
            <person name="Arun A."/>
            <person name="Aury J.M."/>
            <person name="Barbosa-Neto J.F."/>
            <person name="Bothwell J.H."/>
            <person name="Bouget F.Y."/>
            <person name="Brillet L."/>
            <person name="Cabello-Hurtado F."/>
            <person name="Capella-Gutierrez S."/>
            <person name="Charrier B."/>
            <person name="Cladiere L."/>
            <person name="Cock J.M."/>
            <person name="Coelho S.M."/>
            <person name="Colleoni C."/>
            <person name="Czjzek M."/>
            <person name="Da Silva C."/>
            <person name="Delage L."/>
            <person name="Denoeud F."/>
            <person name="Deschamps P."/>
            <person name="Dittami S.M."/>
            <person name="Gabaldon T."/>
            <person name="Gachon C.M."/>
            <person name="Groisillier A."/>
            <person name="Herve C."/>
            <person name="Jabbari K."/>
            <person name="Katinka M."/>
            <person name="Kloareg B."/>
            <person name="Kowalczyk N."/>
            <person name="Labadie K."/>
            <person name="Leblanc C."/>
            <person name="Lopez P.J."/>
            <person name="McLachlan D.H."/>
            <person name="Meslet-Cladiere L."/>
            <person name="Moustafa A."/>
            <person name="Nehr Z."/>
            <person name="Nyvall Collen P."/>
            <person name="Panaud O."/>
            <person name="Partensky F."/>
            <person name="Poulain J."/>
            <person name="Rensing S.A."/>
            <person name="Rousvoal S."/>
            <person name="Samson G."/>
            <person name="Symeonidi A."/>
            <person name="Weissenbach J."/>
            <person name="Zambounis A."/>
            <person name="Wincker P."/>
            <person name="Boyen C."/>
        </authorList>
    </citation>
    <scope>NUCLEOTIDE SEQUENCE [LARGE SCALE GENOMIC DNA]</scope>
    <source>
        <strain evidence="2">cv. Stackhouse</strain>
    </source>
</reference>
<protein>
    <submittedName>
        <fullName evidence="1">Uncharacterized protein</fullName>
    </submittedName>
</protein>
<keyword evidence="2" id="KW-1185">Reference proteome</keyword>
<organism evidence="1 2">
    <name type="scientific">Chondrus crispus</name>
    <name type="common">Carrageen Irish moss</name>
    <name type="synonym">Polymorpha crispa</name>
    <dbReference type="NCBI Taxonomy" id="2769"/>
    <lineage>
        <taxon>Eukaryota</taxon>
        <taxon>Rhodophyta</taxon>
        <taxon>Florideophyceae</taxon>
        <taxon>Rhodymeniophycidae</taxon>
        <taxon>Gigartinales</taxon>
        <taxon>Gigartinaceae</taxon>
        <taxon>Chondrus</taxon>
    </lineage>
</organism>
<dbReference type="RefSeq" id="XP_005715436.1">
    <property type="nucleotide sequence ID" value="XM_005715379.1"/>
</dbReference>
<sequence length="117" mass="13422">MNSWHGEYIPCQALKHDTINFHIEGDTYYIPQVNRCDRRQQTCNALRQNINSKMTNKATCVRRAERHFTQDHGDGIHSCNRCRIILPNCARSVLVAVQSLCHDSSPCHKNVLSLDCV</sequence>
<dbReference type="AlphaFoldDB" id="R7QAS7"/>
<dbReference type="EMBL" id="HG001737">
    <property type="protein sequence ID" value="CDF35617.1"/>
    <property type="molecule type" value="Genomic_DNA"/>
</dbReference>